<protein>
    <submittedName>
        <fullName evidence="2">Conserved domain protein</fullName>
    </submittedName>
</protein>
<evidence type="ECO:0000313" key="1">
    <source>
        <dbReference type="Proteomes" id="UP000095286"/>
    </source>
</evidence>
<reference evidence="2" key="1">
    <citation type="submission" date="2016-11" db="UniProtKB">
        <authorList>
            <consortium name="WormBaseParasite"/>
        </authorList>
    </citation>
    <scope>IDENTIFICATION</scope>
    <source>
        <strain evidence="2">KR3021</strain>
    </source>
</reference>
<proteinExistence type="predicted"/>
<organism evidence="1 2">
    <name type="scientific">Rhabditophanes sp. KR3021</name>
    <dbReference type="NCBI Taxonomy" id="114890"/>
    <lineage>
        <taxon>Eukaryota</taxon>
        <taxon>Metazoa</taxon>
        <taxon>Ecdysozoa</taxon>
        <taxon>Nematoda</taxon>
        <taxon>Chromadorea</taxon>
        <taxon>Rhabditida</taxon>
        <taxon>Tylenchina</taxon>
        <taxon>Panagrolaimomorpha</taxon>
        <taxon>Strongyloidoidea</taxon>
        <taxon>Alloionematidae</taxon>
        <taxon>Rhabditophanes</taxon>
    </lineage>
</organism>
<name>A0AC35UEE9_9BILA</name>
<evidence type="ECO:0000313" key="2">
    <source>
        <dbReference type="WBParaSite" id="RSKR_0001057650.1"/>
    </source>
</evidence>
<dbReference type="Proteomes" id="UP000095286">
    <property type="component" value="Unplaced"/>
</dbReference>
<dbReference type="WBParaSite" id="RSKR_0001057650.1">
    <property type="protein sequence ID" value="RSKR_0001057650.1"/>
    <property type="gene ID" value="RSKR_0001057650"/>
</dbReference>
<accession>A0AC35UEE9</accession>
<sequence>MRLKLLIVIIDFKSKYVIGSEVLLGLDITILITIALYSFAKKYLFKYTVVNGYYPDSTGRYADKNGRYLDKNNRCPDKNVKYTDANGKYPDKKGRDCDNYGNYPDKNQHVVR</sequence>